<dbReference type="Gene3D" id="6.10.140.2220">
    <property type="match status" value="1"/>
</dbReference>
<comment type="caution">
    <text evidence="7">The sequence shown here is derived from an EMBL/GenBank/DDBJ whole genome shotgun (WGS) entry which is preliminary data.</text>
</comment>
<feature type="region of interest" description="Disordered" evidence="5">
    <location>
        <begin position="543"/>
        <end position="565"/>
    </location>
</feature>
<feature type="compositionally biased region" description="Polar residues" evidence="5">
    <location>
        <begin position="543"/>
        <end position="552"/>
    </location>
</feature>
<sequence length="565" mass="63919">MARDIDTIPDITIKRIFKEARTALSAPLPASFYPSRPDNATKMVAKAIRQLGSPELHPAFANVYARRAAKSLWPRVRKWTTLFVKRGFLEYPVTETLSNAQISILEILHRALCIVRQAQFPFNSDQEVAPEVMVESSTFIRVTIEACLILGNLGKPQFDTIWNEFSQCISTEAAANLLQADLQALRPRYDIPDICIQRLLAQLVKPQTDLYGITASALFVCICGSSAPNTFRQLLSMKVVKWIVHAMARISMFFRQLPPEHIDRTCECLVLCCKQLVIFFEDGLSWVVEALDNNLVSVIARFYHLPMPYFQNSGERLVEHYATLLRAIKPYLPFRRVLNHFLREKPDRAARNACCYVKGDHPIYEAFNELFGCAKGLKIFKGELYAYTNLKPCSNWERCPNTVQKLNPKEGLSFKRCSGCRVAAYCSSDCQRMHWKNGHRQQCKGLQHSSNGFCEPLSRLDEAFIIALAENEVILRPAEIAKGPLDAVVYIDYRKGPVKPEIFMIQMPPDGDSQLANIIKEKLAVHVILPGVARDGGQNLVGYTQNRPTLDSPSKGRPLQVEEID</sequence>
<name>A0AAW0BX31_9AGAR</name>
<keyword evidence="8" id="KW-1185">Reference proteome</keyword>
<keyword evidence="2 4" id="KW-0863">Zinc-finger</keyword>
<accession>A0AAW0BX31</accession>
<evidence type="ECO:0000259" key="6">
    <source>
        <dbReference type="PROSITE" id="PS50865"/>
    </source>
</evidence>
<protein>
    <recommendedName>
        <fullName evidence="6">MYND-type domain-containing protein</fullName>
    </recommendedName>
</protein>
<proteinExistence type="predicted"/>
<dbReference type="GO" id="GO:0008270">
    <property type="term" value="F:zinc ion binding"/>
    <property type="evidence" value="ECO:0007669"/>
    <property type="project" value="UniProtKB-KW"/>
</dbReference>
<evidence type="ECO:0000313" key="7">
    <source>
        <dbReference type="EMBL" id="KAK7030829.1"/>
    </source>
</evidence>
<evidence type="ECO:0000256" key="4">
    <source>
        <dbReference type="PROSITE-ProRule" id="PRU00134"/>
    </source>
</evidence>
<keyword evidence="3" id="KW-0862">Zinc</keyword>
<evidence type="ECO:0000256" key="2">
    <source>
        <dbReference type="ARBA" id="ARBA00022771"/>
    </source>
</evidence>
<dbReference type="AlphaFoldDB" id="A0AAW0BX31"/>
<evidence type="ECO:0000256" key="1">
    <source>
        <dbReference type="ARBA" id="ARBA00022723"/>
    </source>
</evidence>
<dbReference type="PROSITE" id="PS50865">
    <property type="entry name" value="ZF_MYND_2"/>
    <property type="match status" value="1"/>
</dbReference>
<feature type="domain" description="MYND-type" evidence="6">
    <location>
        <begin position="399"/>
        <end position="443"/>
    </location>
</feature>
<evidence type="ECO:0000313" key="8">
    <source>
        <dbReference type="Proteomes" id="UP001383192"/>
    </source>
</evidence>
<organism evidence="7 8">
    <name type="scientific">Paramarasmius palmivorus</name>
    <dbReference type="NCBI Taxonomy" id="297713"/>
    <lineage>
        <taxon>Eukaryota</taxon>
        <taxon>Fungi</taxon>
        <taxon>Dikarya</taxon>
        <taxon>Basidiomycota</taxon>
        <taxon>Agaricomycotina</taxon>
        <taxon>Agaricomycetes</taxon>
        <taxon>Agaricomycetidae</taxon>
        <taxon>Agaricales</taxon>
        <taxon>Marasmiineae</taxon>
        <taxon>Marasmiaceae</taxon>
        <taxon>Paramarasmius</taxon>
    </lineage>
</organism>
<dbReference type="SUPFAM" id="SSF144232">
    <property type="entry name" value="HIT/MYND zinc finger-like"/>
    <property type="match status" value="1"/>
</dbReference>
<evidence type="ECO:0000256" key="5">
    <source>
        <dbReference type="SAM" id="MobiDB-lite"/>
    </source>
</evidence>
<reference evidence="7 8" key="1">
    <citation type="submission" date="2024-01" db="EMBL/GenBank/DDBJ databases">
        <title>A draft genome for a cacao thread blight-causing isolate of Paramarasmius palmivorus.</title>
        <authorList>
            <person name="Baruah I.K."/>
            <person name="Bukari Y."/>
            <person name="Amoako-Attah I."/>
            <person name="Meinhardt L.W."/>
            <person name="Bailey B.A."/>
            <person name="Cohen S.P."/>
        </authorList>
    </citation>
    <scope>NUCLEOTIDE SEQUENCE [LARGE SCALE GENOMIC DNA]</scope>
    <source>
        <strain evidence="7 8">GH-12</strain>
    </source>
</reference>
<dbReference type="Proteomes" id="UP001383192">
    <property type="component" value="Unassembled WGS sequence"/>
</dbReference>
<dbReference type="InterPro" id="IPR002893">
    <property type="entry name" value="Znf_MYND"/>
</dbReference>
<gene>
    <name evidence="7" type="ORF">VNI00_013937</name>
</gene>
<evidence type="ECO:0000256" key="3">
    <source>
        <dbReference type="ARBA" id="ARBA00022833"/>
    </source>
</evidence>
<dbReference type="EMBL" id="JAYKXP010000074">
    <property type="protein sequence ID" value="KAK7030829.1"/>
    <property type="molecule type" value="Genomic_DNA"/>
</dbReference>
<keyword evidence="1" id="KW-0479">Metal-binding</keyword>
<dbReference type="Pfam" id="PF01753">
    <property type="entry name" value="zf-MYND"/>
    <property type="match status" value="1"/>
</dbReference>